<dbReference type="InterPro" id="IPR015422">
    <property type="entry name" value="PyrdxlP-dep_Trfase_small"/>
</dbReference>
<dbReference type="Proteomes" id="UP000618818">
    <property type="component" value="Unassembled WGS sequence"/>
</dbReference>
<keyword evidence="5" id="KW-1185">Reference proteome</keyword>
<sequence length="754" mass="80275">MLDEQPPRLTPELVREVLETHWGIEPADVSPLSSERDVNVLVGDSHVLKVSNPAEFRALVDMEVAAMRHVEATDPGLPIPRVVPSRDGADVVTIVDDEGRDCLVRLITTVPGTPLEGQVVTEELAEQVGSATARTARALQGFFHPAAGSRELDWDVRALPSVAAAAGLVDDDPLRAVVDRVTAVLSRLAALPSGVHHADVTLTNLLAIDGAITGIIDFGDMHHTADVADLAVALTAVLRNTSDTQVCSVWELAGATLRGYQRVRPLSHDEVEVLGELVLSRLALSTIISRSRAATHLDNTAYITQYDDANARTTAELARLSPGELAQRLHRLAGTRAADPGDDVAARRADAMGGTVAPLFYDRPLQIVSGEGAWLTEASGRRFLDAYNNVAVVGHAEPTVVRRVSRQLGRLNTHSRYLHPEVVELAERLVATMPAGLDTVLFTTSGTEANELAWRLATEVTGGTGALIVEHSYHGTTRWMADLSSNEWPPGHLPEAVGTFRAPIAGRDLGVEATTAMVRAAAQEVAARGHRPALLLADSGFTSEGVHDAPASYVEGLLAGAHAEGALYLADEVQIGYGRTGPGLWRVAQSGVVPDLVTLGKPMGAGYPIGAVVTRREIVDRFAERWEYFSTFAATPAAAAAGNAVLDVLEDRRLPERALVTGAHLAERLRDLSAATDVLGDVRAMGLVAGIDVVDRPTAHRLLQALVAQGALAGLTGPRGDVLKVRPPLVWDETHVDHFVDSLARAVDDLSVAR</sequence>
<dbReference type="SUPFAM" id="SSF56112">
    <property type="entry name" value="Protein kinase-like (PK-like)"/>
    <property type="match status" value="1"/>
</dbReference>
<comment type="caution">
    <text evidence="4">The sequence shown here is derived from an EMBL/GenBank/DDBJ whole genome shotgun (WGS) entry which is preliminary data.</text>
</comment>
<dbReference type="Gene3D" id="3.90.1200.10">
    <property type="match status" value="1"/>
</dbReference>
<dbReference type="Pfam" id="PF00202">
    <property type="entry name" value="Aminotran_3"/>
    <property type="match status" value="1"/>
</dbReference>
<dbReference type="PROSITE" id="PS00600">
    <property type="entry name" value="AA_TRANSFER_CLASS_3"/>
    <property type="match status" value="1"/>
</dbReference>
<keyword evidence="2" id="KW-0663">Pyridoxal phosphate</keyword>
<dbReference type="InterPro" id="IPR015424">
    <property type="entry name" value="PyrdxlP-dep_Trfase"/>
</dbReference>
<reference evidence="4 5" key="1">
    <citation type="submission" date="2020-09" db="EMBL/GenBank/DDBJ databases">
        <title>novel species in genus Nocardioides.</title>
        <authorList>
            <person name="Zhang G."/>
        </authorList>
    </citation>
    <scope>NUCLEOTIDE SEQUENCE [LARGE SCALE GENOMIC DNA]</scope>
    <source>
        <strain evidence="4 5">KCTC 39551</strain>
    </source>
</reference>
<comment type="similarity">
    <text evidence="1">Belongs to the class-III pyridoxal-phosphate-dependent aminotransferase family.</text>
</comment>
<dbReference type="RefSeq" id="WP_191194233.1">
    <property type="nucleotide sequence ID" value="NZ_JACXYZ010000001.1"/>
</dbReference>
<dbReference type="Gene3D" id="3.90.1150.10">
    <property type="entry name" value="Aspartate Aminotransferase, domain 1"/>
    <property type="match status" value="1"/>
</dbReference>
<evidence type="ECO:0000313" key="5">
    <source>
        <dbReference type="Proteomes" id="UP000618818"/>
    </source>
</evidence>
<feature type="domain" description="Aminoglycoside phosphotransferase" evidence="3">
    <location>
        <begin position="29"/>
        <end position="266"/>
    </location>
</feature>
<dbReference type="CDD" id="cd00610">
    <property type="entry name" value="OAT_like"/>
    <property type="match status" value="1"/>
</dbReference>
<name>A0ABR8N8I7_9ACTN</name>
<evidence type="ECO:0000256" key="2">
    <source>
        <dbReference type="ARBA" id="ARBA00022898"/>
    </source>
</evidence>
<dbReference type="PANTHER" id="PTHR45688">
    <property type="match status" value="1"/>
</dbReference>
<dbReference type="InterPro" id="IPR005814">
    <property type="entry name" value="Aminotrans_3"/>
</dbReference>
<gene>
    <name evidence="4" type="ORF">IEZ26_07510</name>
</gene>
<dbReference type="InterPro" id="IPR049704">
    <property type="entry name" value="Aminotrans_3_PPA_site"/>
</dbReference>
<dbReference type="GO" id="GO:0008483">
    <property type="term" value="F:transaminase activity"/>
    <property type="evidence" value="ECO:0007669"/>
    <property type="project" value="UniProtKB-KW"/>
</dbReference>
<keyword evidence="4" id="KW-0808">Transferase</keyword>
<protein>
    <submittedName>
        <fullName evidence="4">Aminotransferase class III-fold pyridoxal phosphate-dependent enzyme</fullName>
    </submittedName>
</protein>
<evidence type="ECO:0000313" key="4">
    <source>
        <dbReference type="EMBL" id="MBD3924459.1"/>
    </source>
</evidence>
<dbReference type="EMBL" id="JACXYZ010000001">
    <property type="protein sequence ID" value="MBD3924459.1"/>
    <property type="molecule type" value="Genomic_DNA"/>
</dbReference>
<evidence type="ECO:0000256" key="1">
    <source>
        <dbReference type="ARBA" id="ARBA00008954"/>
    </source>
</evidence>
<keyword evidence="4" id="KW-0032">Aminotransferase</keyword>
<dbReference type="Gene3D" id="3.40.640.10">
    <property type="entry name" value="Type I PLP-dependent aspartate aminotransferase-like (Major domain)"/>
    <property type="match status" value="1"/>
</dbReference>
<evidence type="ECO:0000259" key="3">
    <source>
        <dbReference type="Pfam" id="PF01636"/>
    </source>
</evidence>
<dbReference type="PANTHER" id="PTHR45688:SF13">
    <property type="entry name" value="ALANINE--GLYOXYLATE AMINOTRANSFERASE 2-LIKE"/>
    <property type="match status" value="1"/>
</dbReference>
<dbReference type="SUPFAM" id="SSF53383">
    <property type="entry name" value="PLP-dependent transferases"/>
    <property type="match status" value="1"/>
</dbReference>
<dbReference type="Pfam" id="PF01636">
    <property type="entry name" value="APH"/>
    <property type="match status" value="1"/>
</dbReference>
<dbReference type="InterPro" id="IPR011009">
    <property type="entry name" value="Kinase-like_dom_sf"/>
</dbReference>
<accession>A0ABR8N8I7</accession>
<dbReference type="InterPro" id="IPR015421">
    <property type="entry name" value="PyrdxlP-dep_Trfase_major"/>
</dbReference>
<organism evidence="4 5">
    <name type="scientific">Nocardioides cavernae</name>
    <dbReference type="NCBI Taxonomy" id="1921566"/>
    <lineage>
        <taxon>Bacteria</taxon>
        <taxon>Bacillati</taxon>
        <taxon>Actinomycetota</taxon>
        <taxon>Actinomycetes</taxon>
        <taxon>Propionibacteriales</taxon>
        <taxon>Nocardioidaceae</taxon>
        <taxon>Nocardioides</taxon>
    </lineage>
</organism>
<dbReference type="InterPro" id="IPR002575">
    <property type="entry name" value="Aminoglycoside_PTrfase"/>
</dbReference>
<proteinExistence type="inferred from homology"/>